<gene>
    <name evidence="2" type="ORF">DAX91_22360</name>
</gene>
<organism evidence="2 3">
    <name type="scientific">Salmonella enterica I</name>
    <dbReference type="NCBI Taxonomy" id="59201"/>
    <lineage>
        <taxon>Bacteria</taxon>
        <taxon>Pseudomonadati</taxon>
        <taxon>Pseudomonadota</taxon>
        <taxon>Gammaproteobacteria</taxon>
        <taxon>Enterobacterales</taxon>
        <taxon>Enterobacteriaceae</taxon>
        <taxon>Salmonella</taxon>
    </lineage>
</organism>
<feature type="region of interest" description="Disordered" evidence="1">
    <location>
        <begin position="1"/>
        <end position="22"/>
    </location>
</feature>
<feature type="compositionally biased region" description="Basic and acidic residues" evidence="1">
    <location>
        <begin position="1"/>
        <end position="12"/>
    </location>
</feature>
<dbReference type="RefSeq" id="WP_108415425.1">
    <property type="nucleotide sequence ID" value="NZ_QAQA01000018.1"/>
</dbReference>
<evidence type="ECO:0000313" key="3">
    <source>
        <dbReference type="Proteomes" id="UP000250700"/>
    </source>
</evidence>
<dbReference type="Proteomes" id="UP000250700">
    <property type="component" value="Unassembled WGS sequence"/>
</dbReference>
<protein>
    <recommendedName>
        <fullName evidence="4">ANR family transcriptional regulator</fullName>
    </recommendedName>
</protein>
<sequence length="79" mass="9397">MSERMKQGERRQGMTPAALWQHQRRGREALQLEIAGEYDAAARAWQHTANRAPHPQWRMFARERARRCREKSFFRQGGC</sequence>
<dbReference type="AlphaFoldDB" id="A0A315FY35"/>
<accession>A0A315FY35</accession>
<reference evidence="2 3" key="1">
    <citation type="submission" date="2018-04" db="EMBL/GenBank/DDBJ databases">
        <title>Whole genome sequencing of Salmonella enterica.</title>
        <authorList>
            <person name="Bell R."/>
        </authorList>
    </citation>
    <scope>NUCLEOTIDE SEQUENCE [LARGE SCALE GENOMIC DNA]</scope>
    <source>
        <strain evidence="2 3">CFSAN058603</strain>
    </source>
</reference>
<proteinExistence type="predicted"/>
<dbReference type="EMBL" id="QARU01000017">
    <property type="protein sequence ID" value="PUF77751.1"/>
    <property type="molecule type" value="Genomic_DNA"/>
</dbReference>
<evidence type="ECO:0008006" key="4">
    <source>
        <dbReference type="Google" id="ProtNLM"/>
    </source>
</evidence>
<comment type="caution">
    <text evidence="2">The sequence shown here is derived from an EMBL/GenBank/DDBJ whole genome shotgun (WGS) entry which is preliminary data.</text>
</comment>
<evidence type="ECO:0000256" key="1">
    <source>
        <dbReference type="SAM" id="MobiDB-lite"/>
    </source>
</evidence>
<name>A0A315FY35_SALET</name>
<evidence type="ECO:0000313" key="2">
    <source>
        <dbReference type="EMBL" id="PUF77751.1"/>
    </source>
</evidence>